<feature type="domain" description="RRM" evidence="1">
    <location>
        <begin position="3"/>
        <end position="35"/>
    </location>
</feature>
<dbReference type="AlphaFoldDB" id="A0A139XKZ0"/>
<dbReference type="InterPro" id="IPR012677">
    <property type="entry name" value="Nucleotide-bd_a/b_plait_sf"/>
</dbReference>
<reference evidence="2 3" key="1">
    <citation type="journal article" date="2016" name="Nat. Commun.">
        <title>Local admixture of amplified and diversified secreted pathogenesis determinants shapes mosaic Toxoplasma gondii genomes.</title>
        <authorList>
            <person name="Lorenzi H."/>
            <person name="Khan A."/>
            <person name="Behnke M.S."/>
            <person name="Namasivayam S."/>
            <person name="Swapna L.S."/>
            <person name="Hadjithomas M."/>
            <person name="Karamycheva S."/>
            <person name="Pinney D."/>
            <person name="Brunk B.P."/>
            <person name="Ajioka J.W."/>
            <person name="Ajzenberg D."/>
            <person name="Boothroyd J.C."/>
            <person name="Boyle J.P."/>
            <person name="Darde M.L."/>
            <person name="Diaz-Miranda M.A."/>
            <person name="Dubey J.P."/>
            <person name="Fritz H.M."/>
            <person name="Gennari S.M."/>
            <person name="Gregory B.D."/>
            <person name="Kim K."/>
            <person name="Saeij J.P."/>
            <person name="Su C."/>
            <person name="White M.W."/>
            <person name="Zhu X.Q."/>
            <person name="Howe D.K."/>
            <person name="Rosenthal B.M."/>
            <person name="Grigg M.E."/>
            <person name="Parkinson J."/>
            <person name="Liu L."/>
            <person name="Kissinger J.C."/>
            <person name="Roos D.S."/>
            <person name="Sibley L.D."/>
        </authorList>
    </citation>
    <scope>NUCLEOTIDE SEQUENCE [LARGE SCALE GENOMIC DNA]</scope>
    <source>
        <strain evidence="2 3">ARI</strain>
    </source>
</reference>
<dbReference type="GO" id="GO:0003723">
    <property type="term" value="F:RNA binding"/>
    <property type="evidence" value="ECO:0007669"/>
    <property type="project" value="InterPro"/>
</dbReference>
<proteinExistence type="predicted"/>
<feature type="non-terminal residue" evidence="2">
    <location>
        <position position="1"/>
    </location>
</feature>
<dbReference type="Gene3D" id="3.30.70.330">
    <property type="match status" value="1"/>
</dbReference>
<evidence type="ECO:0000259" key="1">
    <source>
        <dbReference type="Pfam" id="PF00076"/>
    </source>
</evidence>
<comment type="caution">
    <text evidence="2">The sequence shown here is derived from an EMBL/GenBank/DDBJ whole genome shotgun (WGS) entry which is preliminary data.</text>
</comment>
<accession>A0A139XKZ0</accession>
<dbReference type="VEuPathDB" id="ToxoDB:TGARI_211020B"/>
<dbReference type="SUPFAM" id="SSF54928">
    <property type="entry name" value="RNA-binding domain, RBD"/>
    <property type="match status" value="1"/>
</dbReference>
<organism evidence="2 3">
    <name type="scientific">Toxoplasma gondii ARI</name>
    <dbReference type="NCBI Taxonomy" id="1074872"/>
    <lineage>
        <taxon>Eukaryota</taxon>
        <taxon>Sar</taxon>
        <taxon>Alveolata</taxon>
        <taxon>Apicomplexa</taxon>
        <taxon>Conoidasida</taxon>
        <taxon>Coccidia</taxon>
        <taxon>Eucoccidiorida</taxon>
        <taxon>Eimeriorina</taxon>
        <taxon>Sarcocystidae</taxon>
        <taxon>Toxoplasma</taxon>
    </lineage>
</organism>
<evidence type="ECO:0000313" key="2">
    <source>
        <dbReference type="EMBL" id="KYF39430.1"/>
    </source>
</evidence>
<protein>
    <submittedName>
        <fullName evidence="2">RNA recognition motif-containing protein</fullName>
    </submittedName>
</protein>
<dbReference type="EMBL" id="AGQS02005744">
    <property type="protein sequence ID" value="KYF39430.1"/>
    <property type="molecule type" value="Genomic_DNA"/>
</dbReference>
<dbReference type="InterPro" id="IPR000504">
    <property type="entry name" value="RRM_dom"/>
</dbReference>
<feature type="non-terminal residue" evidence="2">
    <location>
        <position position="35"/>
    </location>
</feature>
<sequence length="35" mass="3967">VDYSSTPAELQEHFKSCGTINRITIMVDKYTGHPK</sequence>
<name>A0A139XKZ0_TOXGO</name>
<dbReference type="Pfam" id="PF00076">
    <property type="entry name" value="RRM_1"/>
    <property type="match status" value="1"/>
</dbReference>
<gene>
    <name evidence="2" type="ORF">TGARI_211020B</name>
</gene>
<evidence type="ECO:0000313" key="3">
    <source>
        <dbReference type="Proteomes" id="UP000074247"/>
    </source>
</evidence>
<dbReference type="Proteomes" id="UP000074247">
    <property type="component" value="Unassembled WGS sequence"/>
</dbReference>
<dbReference type="InterPro" id="IPR035979">
    <property type="entry name" value="RBD_domain_sf"/>
</dbReference>